<dbReference type="InterPro" id="IPR008125">
    <property type="entry name" value="Streptothricin_AcTrfase"/>
</dbReference>
<protein>
    <submittedName>
        <fullName evidence="4">GNAT family N-acetyltransferase</fullName>
    </submittedName>
</protein>
<proteinExistence type="predicted"/>
<keyword evidence="1 4" id="KW-0808">Transferase</keyword>
<sequence length="174" mass="19455">MRIERVDRIAPEALAAEDFSFDIEYEAVAPFDGPGMPNVVPVEPRTKAYGLDESLSEPGSDSSRLLLAAKDGLHLAGYLLATQGWNGCASIDDIAISRRYRRSGLGKRLMDEAVAWAAALNLRAIRLETQSSNVSACRFYARYGFVLGGYDRYLYSQLDENVRKDVALYWYLFL</sequence>
<evidence type="ECO:0000256" key="2">
    <source>
        <dbReference type="ARBA" id="ARBA00023315"/>
    </source>
</evidence>
<evidence type="ECO:0000256" key="1">
    <source>
        <dbReference type="ARBA" id="ARBA00022679"/>
    </source>
</evidence>
<comment type="caution">
    <text evidence="4">The sequence shown here is derived from an EMBL/GenBank/DDBJ whole genome shotgun (WGS) entry which is preliminary data.</text>
</comment>
<dbReference type="PROSITE" id="PS51186">
    <property type="entry name" value="GNAT"/>
    <property type="match status" value="1"/>
</dbReference>
<evidence type="ECO:0000313" key="4">
    <source>
        <dbReference type="EMBL" id="NNH13580.1"/>
    </source>
</evidence>
<dbReference type="InterPro" id="IPR050680">
    <property type="entry name" value="YpeA/RimI_acetyltransf"/>
</dbReference>
<dbReference type="InterPro" id="IPR016181">
    <property type="entry name" value="Acyl_CoA_acyltransferase"/>
</dbReference>
<dbReference type="RefSeq" id="WP_053823581.1">
    <property type="nucleotide sequence ID" value="NZ_BAAAEB010000012.1"/>
</dbReference>
<dbReference type="Proteomes" id="UP000542973">
    <property type="component" value="Unassembled WGS sequence"/>
</dbReference>
<dbReference type="GO" id="GO:0016747">
    <property type="term" value="F:acyltransferase activity, transferring groups other than amino-acyl groups"/>
    <property type="evidence" value="ECO:0007669"/>
    <property type="project" value="InterPro"/>
</dbReference>
<reference evidence="4 5" key="1">
    <citation type="submission" date="2020-05" db="EMBL/GenBank/DDBJ databases">
        <title>MicrobeNet Type strains.</title>
        <authorList>
            <person name="Nicholson A.C."/>
        </authorList>
    </citation>
    <scope>NUCLEOTIDE SEQUENCE [LARGE SCALE GENOMIC DNA]</scope>
    <source>
        <strain evidence="4 5">ATCC 700815</strain>
    </source>
</reference>
<dbReference type="CDD" id="cd04301">
    <property type="entry name" value="NAT_SF"/>
    <property type="match status" value="1"/>
</dbReference>
<name>A0A849BCF9_9BURK</name>
<dbReference type="AlphaFoldDB" id="A0A849BCF9"/>
<gene>
    <name evidence="4" type="ORF">HLB16_22265</name>
</gene>
<dbReference type="PRINTS" id="PR01754">
    <property type="entry name" value="SACTRNSFRASE"/>
</dbReference>
<accession>A0A849BCF9</accession>
<dbReference type="EMBL" id="JABEMD010000052">
    <property type="protein sequence ID" value="NNH13580.1"/>
    <property type="molecule type" value="Genomic_DNA"/>
</dbReference>
<organism evidence="4 5">
    <name type="scientific">Cupriavidus gilardii</name>
    <dbReference type="NCBI Taxonomy" id="82541"/>
    <lineage>
        <taxon>Bacteria</taxon>
        <taxon>Pseudomonadati</taxon>
        <taxon>Pseudomonadota</taxon>
        <taxon>Betaproteobacteria</taxon>
        <taxon>Burkholderiales</taxon>
        <taxon>Burkholderiaceae</taxon>
        <taxon>Cupriavidus</taxon>
    </lineage>
</organism>
<dbReference type="InterPro" id="IPR000182">
    <property type="entry name" value="GNAT_dom"/>
</dbReference>
<dbReference type="Gene3D" id="3.40.630.30">
    <property type="match status" value="1"/>
</dbReference>
<evidence type="ECO:0000259" key="3">
    <source>
        <dbReference type="PROSITE" id="PS51186"/>
    </source>
</evidence>
<dbReference type="Pfam" id="PF00583">
    <property type="entry name" value="Acetyltransf_1"/>
    <property type="match status" value="1"/>
</dbReference>
<evidence type="ECO:0000313" key="5">
    <source>
        <dbReference type="Proteomes" id="UP000542973"/>
    </source>
</evidence>
<dbReference type="SUPFAM" id="SSF55729">
    <property type="entry name" value="Acyl-CoA N-acyltransferases (Nat)"/>
    <property type="match status" value="1"/>
</dbReference>
<keyword evidence="2" id="KW-0012">Acyltransferase</keyword>
<dbReference type="PANTHER" id="PTHR43420">
    <property type="entry name" value="ACETYLTRANSFERASE"/>
    <property type="match status" value="1"/>
</dbReference>
<feature type="domain" description="N-acetyltransferase" evidence="3">
    <location>
        <begin position="23"/>
        <end position="174"/>
    </location>
</feature>